<dbReference type="Pfam" id="PF00534">
    <property type="entry name" value="Glycos_transf_1"/>
    <property type="match status" value="1"/>
</dbReference>
<evidence type="ECO:0000313" key="3">
    <source>
        <dbReference type="EMBL" id="SEI67193.1"/>
    </source>
</evidence>
<dbReference type="Proteomes" id="UP000242999">
    <property type="component" value="Unassembled WGS sequence"/>
</dbReference>
<dbReference type="AlphaFoldDB" id="A0A1H6SH41"/>
<evidence type="ECO:0000259" key="2">
    <source>
        <dbReference type="Pfam" id="PF13439"/>
    </source>
</evidence>
<dbReference type="InterPro" id="IPR001296">
    <property type="entry name" value="Glyco_trans_1"/>
</dbReference>
<gene>
    <name evidence="3" type="ORF">SAMN05421831_10736</name>
</gene>
<reference evidence="4" key="1">
    <citation type="submission" date="2016-10" db="EMBL/GenBank/DDBJ databases">
        <authorList>
            <person name="Varghese N."/>
            <person name="Submissions S."/>
        </authorList>
    </citation>
    <scope>NUCLEOTIDE SEQUENCE [LARGE SCALE GENOMIC DNA]</scope>
    <source>
        <strain evidence="4">DSM 7165</strain>
    </source>
</reference>
<dbReference type="GO" id="GO:0016757">
    <property type="term" value="F:glycosyltransferase activity"/>
    <property type="evidence" value="ECO:0007669"/>
    <property type="project" value="InterPro"/>
</dbReference>
<accession>A0A1H6SH41</accession>
<dbReference type="Pfam" id="PF13439">
    <property type="entry name" value="Glyco_transf_4"/>
    <property type="match status" value="1"/>
</dbReference>
<dbReference type="OrthoDB" id="9801609at2"/>
<dbReference type="SUPFAM" id="SSF53756">
    <property type="entry name" value="UDP-Glycosyltransferase/glycogen phosphorylase"/>
    <property type="match status" value="1"/>
</dbReference>
<feature type="domain" description="Glycosyltransferase subfamily 4-like N-terminal" evidence="2">
    <location>
        <begin position="21"/>
        <end position="195"/>
    </location>
</feature>
<feature type="domain" description="Glycosyl transferase family 1" evidence="1">
    <location>
        <begin position="207"/>
        <end position="342"/>
    </location>
</feature>
<proteinExistence type="predicted"/>
<evidence type="ECO:0000313" key="4">
    <source>
        <dbReference type="Proteomes" id="UP000242999"/>
    </source>
</evidence>
<dbReference type="STRING" id="64971.SAMN05421831_10736"/>
<dbReference type="InterPro" id="IPR050194">
    <property type="entry name" value="Glycosyltransferase_grp1"/>
</dbReference>
<dbReference type="RefSeq" id="WP_093309646.1">
    <property type="nucleotide sequence ID" value="NZ_FNYH01000007.1"/>
</dbReference>
<keyword evidence="3" id="KW-0808">Transferase</keyword>
<sequence>MSQLTRLKVALVHDWLVTYAGAERVLAALLEIFPQAQIFSVVDFLNEADRQALGQRKAKTSFIQKLPKARKHYRHYLPLMPLAVEQWDLRGFDLVISSSHAVAKGVITGPDQTHICYCHSPMRYAWDLQGQYLQESGLTSGLKSALVRYLLHKLRLWDYASAARVDTFIANSAYIQRRIRTCYRREADVIYPPVAVANLPVNLGVRESFYVTASRLVPYKKIDLIVRAFQSHPERTLIVIGEGPQLAQIRQLAAPYAHIQVLGYQADAQLQDYLARAQAFIFAAEEDFGILPVEAQALGTCVVAYGRGGLSESIRDGHTGYLYRQQTPEALNAALATLEAERRHWQAKDYADFARACRIQAEKFQHQHFIEAMQALIAQHCVYESPLG</sequence>
<evidence type="ECO:0000259" key="1">
    <source>
        <dbReference type="Pfam" id="PF00534"/>
    </source>
</evidence>
<dbReference type="EMBL" id="FNYH01000007">
    <property type="protein sequence ID" value="SEI67193.1"/>
    <property type="molecule type" value="Genomic_DNA"/>
</dbReference>
<dbReference type="InterPro" id="IPR028098">
    <property type="entry name" value="Glyco_trans_4-like_N"/>
</dbReference>
<name>A0A1H6SH41_9GAMM</name>
<dbReference type="PANTHER" id="PTHR45947">
    <property type="entry name" value="SULFOQUINOVOSYL TRANSFERASE SQD2"/>
    <property type="match status" value="1"/>
</dbReference>
<organism evidence="3 4">
    <name type="scientific">Allopseudospirillum japonicum</name>
    <dbReference type="NCBI Taxonomy" id="64971"/>
    <lineage>
        <taxon>Bacteria</taxon>
        <taxon>Pseudomonadati</taxon>
        <taxon>Pseudomonadota</taxon>
        <taxon>Gammaproteobacteria</taxon>
        <taxon>Oceanospirillales</taxon>
        <taxon>Oceanospirillaceae</taxon>
        <taxon>Allopseudospirillum</taxon>
    </lineage>
</organism>
<protein>
    <submittedName>
        <fullName evidence="3">Glycosyltransferase involved in cell wall bisynthesis</fullName>
    </submittedName>
</protein>
<keyword evidence="4" id="KW-1185">Reference proteome</keyword>
<dbReference type="PANTHER" id="PTHR45947:SF3">
    <property type="entry name" value="SULFOQUINOVOSYL TRANSFERASE SQD2"/>
    <property type="match status" value="1"/>
</dbReference>
<dbReference type="Gene3D" id="3.40.50.2000">
    <property type="entry name" value="Glycogen Phosphorylase B"/>
    <property type="match status" value="2"/>
</dbReference>